<feature type="transmembrane region" description="Helical" evidence="1">
    <location>
        <begin position="37"/>
        <end position="63"/>
    </location>
</feature>
<organism evidence="2 3">
    <name type="scientific">Maricaulis salignorans</name>
    <dbReference type="NCBI Taxonomy" id="144026"/>
    <lineage>
        <taxon>Bacteria</taxon>
        <taxon>Pseudomonadati</taxon>
        <taxon>Pseudomonadota</taxon>
        <taxon>Alphaproteobacteria</taxon>
        <taxon>Maricaulales</taxon>
        <taxon>Maricaulaceae</taxon>
        <taxon>Maricaulis</taxon>
    </lineage>
</organism>
<dbReference type="EMBL" id="FNHG01000021">
    <property type="protein sequence ID" value="SDM77332.1"/>
    <property type="molecule type" value="Genomic_DNA"/>
</dbReference>
<dbReference type="STRING" id="144026.SAMN04488568_12149"/>
<accession>A0A1G9VYF7</accession>
<sequence length="93" mass="9484">MSPAPAPAAVKLIRPAIYAGVLVCLLGAALVAEKLEFGLPLVAEIILLATGVAILVFGLLASLSWRGLQAAMANEAAGNAPLPCDDDDDDEDD</sequence>
<keyword evidence="3" id="KW-1185">Reference proteome</keyword>
<evidence type="ECO:0000313" key="2">
    <source>
        <dbReference type="EMBL" id="SDM77332.1"/>
    </source>
</evidence>
<keyword evidence="1" id="KW-1133">Transmembrane helix</keyword>
<name>A0A1G9VYF7_9PROT</name>
<dbReference type="RefSeq" id="WP_091771663.1">
    <property type="nucleotide sequence ID" value="NZ_FNHG01000021.1"/>
</dbReference>
<evidence type="ECO:0000313" key="3">
    <source>
        <dbReference type="Proteomes" id="UP000199759"/>
    </source>
</evidence>
<dbReference type="Proteomes" id="UP000199759">
    <property type="component" value="Unassembled WGS sequence"/>
</dbReference>
<protein>
    <submittedName>
        <fullName evidence="2">Uncharacterized protein</fullName>
    </submittedName>
</protein>
<gene>
    <name evidence="2" type="ORF">SAMN04488568_12149</name>
</gene>
<feature type="transmembrane region" description="Helical" evidence="1">
    <location>
        <begin position="12"/>
        <end position="31"/>
    </location>
</feature>
<keyword evidence="1" id="KW-0812">Transmembrane</keyword>
<evidence type="ECO:0000256" key="1">
    <source>
        <dbReference type="SAM" id="Phobius"/>
    </source>
</evidence>
<reference evidence="2 3" key="1">
    <citation type="submission" date="2016-10" db="EMBL/GenBank/DDBJ databases">
        <authorList>
            <person name="de Groot N.N."/>
        </authorList>
    </citation>
    <scope>NUCLEOTIDE SEQUENCE [LARGE SCALE GENOMIC DNA]</scope>
    <source>
        <strain evidence="2 3">DSM 16077</strain>
    </source>
</reference>
<proteinExistence type="predicted"/>
<dbReference type="AlphaFoldDB" id="A0A1G9VYF7"/>
<keyword evidence="1" id="KW-0472">Membrane</keyword>